<sequence>MDELFSRRKFCAQIIKNEISAISPKFSNKTSKSNTEHIFTAGDANLVVLPAITAEELKVVVVTFIVPARRMIVQTGSLRTVRIESGYHSHSGIQ</sequence>
<accession>A0A3Q7FP27</accession>
<reference evidence="1" key="1">
    <citation type="journal article" date="2012" name="Nature">
        <title>The tomato genome sequence provides insights into fleshy fruit evolution.</title>
        <authorList>
            <consortium name="Tomato Genome Consortium"/>
        </authorList>
    </citation>
    <scope>NUCLEOTIDE SEQUENCE [LARGE SCALE GENOMIC DNA]</scope>
    <source>
        <strain evidence="1">cv. Heinz 1706</strain>
    </source>
</reference>
<dbReference type="Gramene" id="Solyc02g071470.3.1">
    <property type="protein sequence ID" value="Solyc02g071470.3.1"/>
    <property type="gene ID" value="Solyc02g071470.3"/>
</dbReference>
<keyword evidence="2" id="KW-1185">Reference proteome</keyword>
<dbReference type="Proteomes" id="UP000004994">
    <property type="component" value="Chromosome 2"/>
</dbReference>
<name>A0A3Q7FP27_SOLLC</name>
<proteinExistence type="predicted"/>
<organism evidence="1">
    <name type="scientific">Solanum lycopersicum</name>
    <name type="common">Tomato</name>
    <name type="synonym">Lycopersicon esculentum</name>
    <dbReference type="NCBI Taxonomy" id="4081"/>
    <lineage>
        <taxon>Eukaryota</taxon>
        <taxon>Viridiplantae</taxon>
        <taxon>Streptophyta</taxon>
        <taxon>Embryophyta</taxon>
        <taxon>Tracheophyta</taxon>
        <taxon>Spermatophyta</taxon>
        <taxon>Magnoliopsida</taxon>
        <taxon>eudicotyledons</taxon>
        <taxon>Gunneridae</taxon>
        <taxon>Pentapetalae</taxon>
        <taxon>asterids</taxon>
        <taxon>lamiids</taxon>
        <taxon>Solanales</taxon>
        <taxon>Solanaceae</taxon>
        <taxon>Solanoideae</taxon>
        <taxon>Solaneae</taxon>
        <taxon>Solanum</taxon>
        <taxon>Solanum subgen. Lycopersicon</taxon>
    </lineage>
</organism>
<reference evidence="1" key="2">
    <citation type="submission" date="2019-01" db="UniProtKB">
        <authorList>
            <consortium name="EnsemblPlants"/>
        </authorList>
    </citation>
    <scope>IDENTIFICATION</scope>
    <source>
        <strain evidence="1">cv. Heinz 1706</strain>
    </source>
</reference>
<protein>
    <submittedName>
        <fullName evidence="1">Uncharacterized protein</fullName>
    </submittedName>
</protein>
<evidence type="ECO:0000313" key="1">
    <source>
        <dbReference type="EnsemblPlants" id="Solyc02g071470.3.1"/>
    </source>
</evidence>
<dbReference type="AlphaFoldDB" id="A0A3Q7FP27"/>
<dbReference type="EnsemblPlants" id="Solyc02g071470.3.1">
    <property type="protein sequence ID" value="Solyc02g071470.3.1"/>
    <property type="gene ID" value="Solyc02g071470.3"/>
</dbReference>
<dbReference type="InParanoid" id="A0A3Q7FP27"/>
<evidence type="ECO:0000313" key="2">
    <source>
        <dbReference type="Proteomes" id="UP000004994"/>
    </source>
</evidence>